<sequence length="486" mass="53784">MEYNFTDNEFEQFLRESIEDYKMVPSRRVWYGIYNNVHPAKRWPSFAVCLLILTTFLYVGIANNNSISKSFLKSKAEQISLETTSLQTIQQNTADSKTLLFNLPSITFNKAAFSTPQTNDAIVNMSADIVPSEVNATVISNTVYEAIDETNTTSLNTEKNFITKSRTSVAIKAGSIAGKESNDFTVDNNGENITTPDDNDIQTKGNILADLKNDSKTTANKNLVFNTNIDKAWIEDFAFKNKAKPNKFKQNAVISYFITPSFGYRGYAKKVTTKQNNTLLLSNSLSNRNIDDDPLIDGAALNLEAGVAMKYKITNNIRLIAGVQANYTNYVSNATSLGHPTQTYLAVTGSSNTARYSDYATKAGNTKLNKTTIQVALPIGADYKIIGKGKLKWYVGSTLQPTYVLSGSALVLSNDGKNYISETPLLRRFNLNAAVETFATFKPSNNVTLSVGPQFRYQLLSTYKSQYNYTEKLYNVGVKIGITTGL</sequence>
<comment type="caution">
    <text evidence="2">The sequence shown here is derived from an EMBL/GenBank/DDBJ whole genome shotgun (WGS) entry which is preliminary data.</text>
</comment>
<evidence type="ECO:0008006" key="4">
    <source>
        <dbReference type="Google" id="ProtNLM"/>
    </source>
</evidence>
<evidence type="ECO:0000313" key="3">
    <source>
        <dbReference type="Proteomes" id="UP001595907"/>
    </source>
</evidence>
<keyword evidence="1" id="KW-0472">Membrane</keyword>
<evidence type="ECO:0000256" key="1">
    <source>
        <dbReference type="SAM" id="Phobius"/>
    </source>
</evidence>
<keyword evidence="1" id="KW-1133">Transmembrane helix</keyword>
<name>A0ABV8QS62_9BACT</name>
<protein>
    <recommendedName>
        <fullName evidence="4">Outer membrane protein beta-barrel domain-containing protein</fullName>
    </recommendedName>
</protein>
<keyword evidence="1" id="KW-0812">Transmembrane</keyword>
<dbReference type="EMBL" id="JBHSCZ010000001">
    <property type="protein sequence ID" value="MFC4262493.1"/>
    <property type="molecule type" value="Genomic_DNA"/>
</dbReference>
<feature type="transmembrane region" description="Helical" evidence="1">
    <location>
        <begin position="43"/>
        <end position="61"/>
    </location>
</feature>
<dbReference type="RefSeq" id="WP_379707954.1">
    <property type="nucleotide sequence ID" value="NZ_JBHSCZ010000001.1"/>
</dbReference>
<gene>
    <name evidence="2" type="ORF">ACFOWM_06375</name>
</gene>
<proteinExistence type="predicted"/>
<evidence type="ECO:0000313" key="2">
    <source>
        <dbReference type="EMBL" id="MFC4262493.1"/>
    </source>
</evidence>
<reference evidence="3" key="1">
    <citation type="journal article" date="2019" name="Int. J. Syst. Evol. Microbiol.">
        <title>The Global Catalogue of Microorganisms (GCM) 10K type strain sequencing project: providing services to taxonomists for standard genome sequencing and annotation.</title>
        <authorList>
            <consortium name="The Broad Institute Genomics Platform"/>
            <consortium name="The Broad Institute Genome Sequencing Center for Infectious Disease"/>
            <person name="Wu L."/>
            <person name="Ma J."/>
        </authorList>
    </citation>
    <scope>NUCLEOTIDE SEQUENCE [LARGE SCALE GENOMIC DNA]</scope>
    <source>
        <strain evidence="3">CECT 8289</strain>
    </source>
</reference>
<dbReference type="Proteomes" id="UP001595907">
    <property type="component" value="Unassembled WGS sequence"/>
</dbReference>
<accession>A0ABV8QS62</accession>
<organism evidence="2 3">
    <name type="scientific">Ferruginibacter yonginensis</name>
    <dbReference type="NCBI Taxonomy" id="1310416"/>
    <lineage>
        <taxon>Bacteria</taxon>
        <taxon>Pseudomonadati</taxon>
        <taxon>Bacteroidota</taxon>
        <taxon>Chitinophagia</taxon>
        <taxon>Chitinophagales</taxon>
        <taxon>Chitinophagaceae</taxon>
        <taxon>Ferruginibacter</taxon>
    </lineage>
</organism>
<keyword evidence="3" id="KW-1185">Reference proteome</keyword>